<dbReference type="Pfam" id="PF01833">
    <property type="entry name" value="TIG"/>
    <property type="match status" value="1"/>
</dbReference>
<evidence type="ECO:0000256" key="2">
    <source>
        <dbReference type="SAM" id="SignalP"/>
    </source>
</evidence>
<dbReference type="InterPro" id="IPR015915">
    <property type="entry name" value="Kelch-typ_b-propeller"/>
</dbReference>
<dbReference type="Gene3D" id="2.60.40.10">
    <property type="entry name" value="Immunoglobulins"/>
    <property type="match status" value="1"/>
</dbReference>
<dbReference type="RefSeq" id="WP_156274251.1">
    <property type="nucleotide sequence ID" value="NZ_BAABGI010000002.1"/>
</dbReference>
<feature type="compositionally biased region" description="Acidic residues" evidence="1">
    <location>
        <begin position="25"/>
        <end position="34"/>
    </location>
</feature>
<sequence length="608" mass="70714">MKFYKYLLLSLSFTLFLNSCTKDSDPEESEEEISQEPQPEPNPSLSISRFTPNKADLGDTISIKGENFSRNFELLMNEMPLKVIFSNDSVIKFEVPYNNFNPFNFKVILNDQEAESIVFENPFELYEPQIDSVSSKIGFRDKAVIYGSHLTNSPNKTRDIVYLNNEMVETEFQSKDSIIFDLKFLYLTEYENDLLVQAQLQEVRLNKGLKIMPPKLEGINKDQIKVGDTLQIHGKYFRYGTPDWHKVYIDGARAKVLDGNEDTLWIEMPMGPYGNRNISEVRLSLFSKETATSIDLHLNDTWYLYDVLKKQEVTNSGYAGNITPYSFNNSDYIYLNSFTKQDNSNFMNTKLLQYDPLTKELIDLAEIPIEFDNYFGYHLQLFPAENPTELFLYLSRAEDNFYRYDYQTGELSQLKDFPGPDISEGTGAILDNKFYFGLGHTGSNSLTANHTMYEYNFESDEWNLHSEMPFESERAVNSRKTDFVWNNSLFTGNGSDMQYDFWKFSPSEGWIKKESIPNPISSFAYFQTGDKAFYYHQYDNEFWEYQRNTNSWNNRADLAVGKYGFSPESAFVIGDYVYFIGYFRGYGYEESAAIRNDQLILRTEVTKP</sequence>
<feature type="domain" description="IPT/TIG" evidence="3">
    <location>
        <begin position="46"/>
        <end position="111"/>
    </location>
</feature>
<keyword evidence="2" id="KW-0732">Signal</keyword>
<dbReference type="CDD" id="cd00102">
    <property type="entry name" value="IPT"/>
    <property type="match status" value="1"/>
</dbReference>
<dbReference type="AlphaFoldDB" id="A0A7M3SYP6"/>
<evidence type="ECO:0000313" key="4">
    <source>
        <dbReference type="EMBL" id="MUP41727.1"/>
    </source>
</evidence>
<keyword evidence="5" id="KW-1185">Reference proteome</keyword>
<feature type="signal peptide" evidence="2">
    <location>
        <begin position="1"/>
        <end position="21"/>
    </location>
</feature>
<evidence type="ECO:0000256" key="1">
    <source>
        <dbReference type="SAM" id="MobiDB-lite"/>
    </source>
</evidence>
<organism evidence="4 5">
    <name type="scientific">Christiangramia aestuarii</name>
    <dbReference type="NCBI Taxonomy" id="1028746"/>
    <lineage>
        <taxon>Bacteria</taxon>
        <taxon>Pseudomonadati</taxon>
        <taxon>Bacteroidota</taxon>
        <taxon>Flavobacteriia</taxon>
        <taxon>Flavobacteriales</taxon>
        <taxon>Flavobacteriaceae</taxon>
        <taxon>Christiangramia</taxon>
    </lineage>
</organism>
<feature type="chain" id="PRO_5029826902" description="IPT/TIG domain-containing protein" evidence="2">
    <location>
        <begin position="22"/>
        <end position="608"/>
    </location>
</feature>
<evidence type="ECO:0000313" key="5">
    <source>
        <dbReference type="Proteomes" id="UP000460416"/>
    </source>
</evidence>
<gene>
    <name evidence="4" type="ORF">FLP08_04005</name>
</gene>
<evidence type="ECO:0000259" key="3">
    <source>
        <dbReference type="Pfam" id="PF01833"/>
    </source>
</evidence>
<dbReference type="Gene3D" id="2.120.10.80">
    <property type="entry name" value="Kelch-type beta propeller"/>
    <property type="match status" value="1"/>
</dbReference>
<dbReference type="InterPro" id="IPR014756">
    <property type="entry name" value="Ig_E-set"/>
</dbReference>
<name>A0A7M3SYP6_9FLAO</name>
<protein>
    <recommendedName>
        <fullName evidence="3">IPT/TIG domain-containing protein</fullName>
    </recommendedName>
</protein>
<reference evidence="4 5" key="1">
    <citation type="submission" date="2019-07" db="EMBL/GenBank/DDBJ databases">
        <title>Gramella aestuarii sp. nov., isolated from a tidal flat, and emended description of Gramella echinicola.</title>
        <authorList>
            <person name="Liu L."/>
        </authorList>
    </citation>
    <scope>NUCLEOTIDE SEQUENCE [LARGE SCALE GENOMIC DNA]</scope>
    <source>
        <strain evidence="4 5">BS12</strain>
    </source>
</reference>
<dbReference type="InterPro" id="IPR013783">
    <property type="entry name" value="Ig-like_fold"/>
</dbReference>
<dbReference type="OrthoDB" id="1399073at2"/>
<comment type="caution">
    <text evidence="4">The sequence shown here is derived from an EMBL/GenBank/DDBJ whole genome shotgun (WGS) entry which is preliminary data.</text>
</comment>
<accession>A0A7M3SYP6</accession>
<dbReference type="SUPFAM" id="SSF117281">
    <property type="entry name" value="Kelch motif"/>
    <property type="match status" value="1"/>
</dbReference>
<dbReference type="SUPFAM" id="SSF81296">
    <property type="entry name" value="E set domains"/>
    <property type="match status" value="1"/>
</dbReference>
<dbReference type="InterPro" id="IPR002909">
    <property type="entry name" value="IPT_dom"/>
</dbReference>
<dbReference type="EMBL" id="VJVW01000001">
    <property type="protein sequence ID" value="MUP41727.1"/>
    <property type="molecule type" value="Genomic_DNA"/>
</dbReference>
<feature type="region of interest" description="Disordered" evidence="1">
    <location>
        <begin position="23"/>
        <end position="47"/>
    </location>
</feature>
<dbReference type="Proteomes" id="UP000460416">
    <property type="component" value="Unassembled WGS sequence"/>
</dbReference>
<proteinExistence type="predicted"/>